<evidence type="ECO:0000313" key="2">
    <source>
        <dbReference type="Proteomes" id="UP000604046"/>
    </source>
</evidence>
<dbReference type="OrthoDB" id="76038at2759"/>
<accession>A0A812JVH6</accession>
<keyword evidence="2" id="KW-1185">Reference proteome</keyword>
<evidence type="ECO:0000313" key="1">
    <source>
        <dbReference type="EMBL" id="CAE7214604.1"/>
    </source>
</evidence>
<proteinExistence type="predicted"/>
<organism evidence="1 2">
    <name type="scientific">Symbiodinium natans</name>
    <dbReference type="NCBI Taxonomy" id="878477"/>
    <lineage>
        <taxon>Eukaryota</taxon>
        <taxon>Sar</taxon>
        <taxon>Alveolata</taxon>
        <taxon>Dinophyceae</taxon>
        <taxon>Suessiales</taxon>
        <taxon>Symbiodiniaceae</taxon>
        <taxon>Symbiodinium</taxon>
    </lineage>
</organism>
<comment type="caution">
    <text evidence="1">The sequence shown here is derived from an EMBL/GenBank/DDBJ whole genome shotgun (WGS) entry which is preliminary data.</text>
</comment>
<reference evidence="1" key="1">
    <citation type="submission" date="2021-02" db="EMBL/GenBank/DDBJ databases">
        <authorList>
            <person name="Dougan E. K."/>
            <person name="Rhodes N."/>
            <person name="Thang M."/>
            <person name="Chan C."/>
        </authorList>
    </citation>
    <scope>NUCLEOTIDE SEQUENCE</scope>
</reference>
<dbReference type="Proteomes" id="UP000604046">
    <property type="component" value="Unassembled WGS sequence"/>
</dbReference>
<name>A0A812JVH6_9DINO</name>
<dbReference type="EMBL" id="CAJNDS010000522">
    <property type="protein sequence ID" value="CAE7214604.1"/>
    <property type="molecule type" value="Genomic_DNA"/>
</dbReference>
<protein>
    <submittedName>
        <fullName evidence="1">Uncharacterized protein</fullName>
    </submittedName>
</protein>
<sequence>MSLRTRGLIGHGNGQGLWSCATKVLAAEAWECNTSALMIKDGIPVQMAPEIRCGCSGSFSRGLWGFVSVIAEQFATFYCELGMIAPMLIGLAGFALHSFTCSQAVAHFNVLQAEETHRHLVMIGQQARVVVDEGEPETNTSMIAWNEARRETAPKPHATLGTNRMFSV</sequence>
<dbReference type="AlphaFoldDB" id="A0A812JVH6"/>
<gene>
    <name evidence="1" type="ORF">SNAT2548_LOCUS7461</name>
</gene>